<dbReference type="GO" id="GO:0005524">
    <property type="term" value="F:ATP binding"/>
    <property type="evidence" value="ECO:0007669"/>
    <property type="project" value="UniProtKB-UniRule"/>
</dbReference>
<dbReference type="GO" id="GO:0004637">
    <property type="term" value="F:phosphoribosylamine-glycine ligase activity"/>
    <property type="evidence" value="ECO:0007669"/>
    <property type="project" value="UniProtKB-UniRule"/>
</dbReference>
<dbReference type="InterPro" id="IPR011761">
    <property type="entry name" value="ATP-grasp"/>
</dbReference>
<evidence type="ECO:0000256" key="2">
    <source>
        <dbReference type="ARBA" id="ARBA00001946"/>
    </source>
</evidence>
<comment type="cofactor">
    <cofactor evidence="2">
        <name>Mg(2+)</name>
        <dbReference type="ChEBI" id="CHEBI:18420"/>
    </cofactor>
</comment>
<dbReference type="EMBL" id="CP022657">
    <property type="protein sequence ID" value="ASS76759.1"/>
    <property type="molecule type" value="Genomic_DNA"/>
</dbReference>
<dbReference type="InterPro" id="IPR000115">
    <property type="entry name" value="PRibGlycinamide_synth"/>
</dbReference>
<dbReference type="NCBIfam" id="TIGR00877">
    <property type="entry name" value="purD"/>
    <property type="match status" value="1"/>
</dbReference>
<evidence type="ECO:0000313" key="17">
    <source>
        <dbReference type="EMBL" id="ASS76759.1"/>
    </source>
</evidence>
<dbReference type="FunFam" id="3.30.1490.20:FF:000006">
    <property type="entry name" value="phosphoribosylamine--glycine ligase, chloroplastic-like"/>
    <property type="match status" value="1"/>
</dbReference>
<dbReference type="SUPFAM" id="SSF52440">
    <property type="entry name" value="PreATP-grasp domain"/>
    <property type="match status" value="1"/>
</dbReference>
<dbReference type="FunFam" id="3.90.600.10:FF:000001">
    <property type="entry name" value="Trifunctional purine biosynthetic protein adenosine-3"/>
    <property type="match status" value="1"/>
</dbReference>
<dbReference type="InterPro" id="IPR016185">
    <property type="entry name" value="PreATP-grasp_dom_sf"/>
</dbReference>
<evidence type="ECO:0000256" key="11">
    <source>
        <dbReference type="ARBA" id="ARBA00038345"/>
    </source>
</evidence>
<keyword evidence="7 15" id="KW-0547">Nucleotide-binding</keyword>
<dbReference type="Gene3D" id="3.30.470.20">
    <property type="entry name" value="ATP-grasp fold, B domain"/>
    <property type="match status" value="1"/>
</dbReference>
<evidence type="ECO:0000256" key="3">
    <source>
        <dbReference type="ARBA" id="ARBA00005174"/>
    </source>
</evidence>
<comment type="similarity">
    <text evidence="11 14">Belongs to the GARS family.</text>
</comment>
<dbReference type="PANTHER" id="PTHR43472">
    <property type="entry name" value="PHOSPHORIBOSYLAMINE--GLYCINE LIGASE"/>
    <property type="match status" value="1"/>
</dbReference>
<keyword evidence="6" id="KW-0479">Metal-binding</keyword>
<evidence type="ECO:0000256" key="10">
    <source>
        <dbReference type="ARBA" id="ARBA00023211"/>
    </source>
</evidence>
<dbReference type="InterPro" id="IPR020562">
    <property type="entry name" value="PRibGlycinamide_synth_N"/>
</dbReference>
<dbReference type="PROSITE" id="PS50975">
    <property type="entry name" value="ATP_GRASP"/>
    <property type="match status" value="1"/>
</dbReference>
<evidence type="ECO:0000256" key="9">
    <source>
        <dbReference type="ARBA" id="ARBA00022840"/>
    </source>
</evidence>
<dbReference type="EC" id="6.3.4.13" evidence="4 14"/>
<dbReference type="GO" id="GO:0006189">
    <property type="term" value="P:'de novo' IMP biosynthetic process"/>
    <property type="evidence" value="ECO:0007669"/>
    <property type="project" value="UniProtKB-UniRule"/>
</dbReference>
<dbReference type="AlphaFoldDB" id="A0A223D585"/>
<accession>A0A223D585</accession>
<keyword evidence="8 14" id="KW-0658">Purine biosynthesis</keyword>
<dbReference type="SUPFAM" id="SSF51246">
    <property type="entry name" value="Rudiment single hybrid motif"/>
    <property type="match status" value="1"/>
</dbReference>
<dbReference type="InterPro" id="IPR020560">
    <property type="entry name" value="PRibGlycinamide_synth_C-dom"/>
</dbReference>
<dbReference type="KEGG" id="tab:CIG75_18645"/>
<evidence type="ECO:0000313" key="18">
    <source>
        <dbReference type="Proteomes" id="UP000214688"/>
    </source>
</evidence>
<evidence type="ECO:0000256" key="15">
    <source>
        <dbReference type="PROSITE-ProRule" id="PRU00409"/>
    </source>
</evidence>
<organism evidence="17 18">
    <name type="scientific">Tumebacillus algifaecis</name>
    <dbReference type="NCBI Taxonomy" id="1214604"/>
    <lineage>
        <taxon>Bacteria</taxon>
        <taxon>Bacillati</taxon>
        <taxon>Bacillota</taxon>
        <taxon>Bacilli</taxon>
        <taxon>Bacillales</taxon>
        <taxon>Alicyclobacillaceae</taxon>
        <taxon>Tumebacillus</taxon>
    </lineage>
</organism>
<sequence>MKVLVVGGGGREHAIIWKLAQSPQQPKLYCAPGNPGIAQLATCVNISAEDVQALADFAEAEGIELTVVGPEAALLLGIVDEFEKRGLRIYGPRKGAALIEGSKAFAKEVMAIANVPTAASAYFGELEAAKEYVRAQGAPIVIKADGLAAGKGVVVAHTIAEADAAIDLMMKDKAFGDSGKQVVVEEFLSGQEATVMAFISGDTVKLMAPAQDHKPAYDGDQGPNTGGMGTYSPVPVVDEALLAAVEEKIIRPVIYFLANNGSQYKGTLYVGLMLTADGPKVIEFNARFGDPETQVVLPRLETDLLDIFNATIDGTLEELAVTWSDRAAVCVIMAAGGYPADYRKGDLITGLDQASDEAVIFHAGTKQSEAGITTNGGRVLGVTGFGADLKTAQEAAYRTVEQVHFADVHYRKDIAEKAFR</sequence>
<dbReference type="PROSITE" id="PS00184">
    <property type="entry name" value="GARS"/>
    <property type="match status" value="1"/>
</dbReference>
<evidence type="ECO:0000256" key="13">
    <source>
        <dbReference type="ARBA" id="ARBA00042864"/>
    </source>
</evidence>
<evidence type="ECO:0000256" key="1">
    <source>
        <dbReference type="ARBA" id="ARBA00001936"/>
    </source>
</evidence>
<dbReference type="RefSeq" id="WP_094237986.1">
    <property type="nucleotide sequence ID" value="NZ_CP022657.1"/>
</dbReference>
<dbReference type="HAMAP" id="MF_00138">
    <property type="entry name" value="GARS"/>
    <property type="match status" value="1"/>
</dbReference>
<reference evidence="17 18" key="1">
    <citation type="journal article" date="2015" name="Int. J. Syst. Evol. Microbiol.">
        <title>Tumebacillus algifaecis sp. nov., isolated from decomposing algal scum.</title>
        <authorList>
            <person name="Wu Y.F."/>
            <person name="Zhang B."/>
            <person name="Xing P."/>
            <person name="Wu Q.L."/>
            <person name="Liu S.J."/>
        </authorList>
    </citation>
    <scope>NUCLEOTIDE SEQUENCE [LARGE SCALE GENOMIC DNA]</scope>
    <source>
        <strain evidence="17 18">THMBR28</strain>
    </source>
</reference>
<evidence type="ECO:0000256" key="14">
    <source>
        <dbReference type="HAMAP-Rule" id="MF_00138"/>
    </source>
</evidence>
<keyword evidence="5 14" id="KW-0436">Ligase</keyword>
<dbReference type="UniPathway" id="UPA00074">
    <property type="reaction ID" value="UER00125"/>
</dbReference>
<dbReference type="InterPro" id="IPR011054">
    <property type="entry name" value="Rudment_hybrid_motif"/>
</dbReference>
<evidence type="ECO:0000256" key="8">
    <source>
        <dbReference type="ARBA" id="ARBA00022755"/>
    </source>
</evidence>
<dbReference type="InterPro" id="IPR020559">
    <property type="entry name" value="PRibGlycinamide_synth_CS"/>
</dbReference>
<evidence type="ECO:0000256" key="6">
    <source>
        <dbReference type="ARBA" id="ARBA00022723"/>
    </source>
</evidence>
<feature type="domain" description="ATP-grasp" evidence="16">
    <location>
        <begin position="107"/>
        <end position="313"/>
    </location>
</feature>
<dbReference type="GO" id="GO:0046872">
    <property type="term" value="F:metal ion binding"/>
    <property type="evidence" value="ECO:0007669"/>
    <property type="project" value="UniProtKB-KW"/>
</dbReference>
<evidence type="ECO:0000256" key="12">
    <source>
        <dbReference type="ARBA" id="ARBA00042242"/>
    </source>
</evidence>
<dbReference type="SUPFAM" id="SSF56059">
    <property type="entry name" value="Glutathione synthetase ATP-binding domain-like"/>
    <property type="match status" value="1"/>
</dbReference>
<dbReference type="Gene3D" id="3.40.50.20">
    <property type="match status" value="1"/>
</dbReference>
<comment type="catalytic activity">
    <reaction evidence="14">
        <text>5-phospho-beta-D-ribosylamine + glycine + ATP = N(1)-(5-phospho-beta-D-ribosyl)glycinamide + ADP + phosphate + H(+)</text>
        <dbReference type="Rhea" id="RHEA:17453"/>
        <dbReference type="ChEBI" id="CHEBI:15378"/>
        <dbReference type="ChEBI" id="CHEBI:30616"/>
        <dbReference type="ChEBI" id="CHEBI:43474"/>
        <dbReference type="ChEBI" id="CHEBI:57305"/>
        <dbReference type="ChEBI" id="CHEBI:58681"/>
        <dbReference type="ChEBI" id="CHEBI:143788"/>
        <dbReference type="ChEBI" id="CHEBI:456216"/>
        <dbReference type="EC" id="6.3.4.13"/>
    </reaction>
</comment>
<evidence type="ECO:0000256" key="7">
    <source>
        <dbReference type="ARBA" id="ARBA00022741"/>
    </source>
</evidence>
<dbReference type="OrthoDB" id="9807240at2"/>
<dbReference type="Proteomes" id="UP000214688">
    <property type="component" value="Chromosome"/>
</dbReference>
<dbReference type="GO" id="GO:0009113">
    <property type="term" value="P:purine nucleobase biosynthetic process"/>
    <property type="evidence" value="ECO:0007669"/>
    <property type="project" value="InterPro"/>
</dbReference>
<comment type="pathway">
    <text evidence="3 14">Purine metabolism; IMP biosynthesis via de novo pathway; N(1)-(5-phospho-D-ribosyl)glycinamide from 5-phospho-alpha-D-ribose 1-diphosphate: step 2/2.</text>
</comment>
<comment type="cofactor">
    <cofactor evidence="1">
        <name>Mn(2+)</name>
        <dbReference type="ChEBI" id="CHEBI:29035"/>
    </cofactor>
</comment>
<evidence type="ECO:0000256" key="4">
    <source>
        <dbReference type="ARBA" id="ARBA00013255"/>
    </source>
</evidence>
<protein>
    <recommendedName>
        <fullName evidence="4 14">Phosphoribosylamine--glycine ligase</fullName>
        <ecNumber evidence="4 14">6.3.4.13</ecNumber>
    </recommendedName>
    <alternativeName>
        <fullName evidence="14">GARS</fullName>
    </alternativeName>
    <alternativeName>
        <fullName evidence="12 14">Glycinamide ribonucleotide synthetase</fullName>
    </alternativeName>
    <alternativeName>
        <fullName evidence="13 14">Phosphoribosylglycinamide synthetase</fullName>
    </alternativeName>
</protein>
<dbReference type="Pfam" id="PF02843">
    <property type="entry name" value="GARS_C"/>
    <property type="match status" value="1"/>
</dbReference>
<dbReference type="FunFam" id="3.30.470.20:FF:000018">
    <property type="entry name" value="Trifunctional purine biosynthetic protein adenosine-3"/>
    <property type="match status" value="1"/>
</dbReference>
<dbReference type="InterPro" id="IPR013815">
    <property type="entry name" value="ATP_grasp_subdomain_1"/>
</dbReference>
<evidence type="ECO:0000256" key="5">
    <source>
        <dbReference type="ARBA" id="ARBA00022598"/>
    </source>
</evidence>
<evidence type="ECO:0000259" key="16">
    <source>
        <dbReference type="PROSITE" id="PS50975"/>
    </source>
</evidence>
<dbReference type="SMART" id="SM01210">
    <property type="entry name" value="GARS_C"/>
    <property type="match status" value="1"/>
</dbReference>
<dbReference type="InterPro" id="IPR020561">
    <property type="entry name" value="PRibGlycinamid_synth_ATP-grasp"/>
</dbReference>
<dbReference type="PANTHER" id="PTHR43472:SF1">
    <property type="entry name" value="PHOSPHORIBOSYLAMINE--GLYCINE LIGASE, CHLOROPLASTIC"/>
    <property type="match status" value="1"/>
</dbReference>
<dbReference type="SMART" id="SM01209">
    <property type="entry name" value="GARS_A"/>
    <property type="match status" value="1"/>
</dbReference>
<keyword evidence="18" id="KW-1185">Reference proteome</keyword>
<keyword evidence="9 15" id="KW-0067">ATP-binding</keyword>
<dbReference type="Pfam" id="PF02844">
    <property type="entry name" value="GARS_N"/>
    <property type="match status" value="1"/>
</dbReference>
<keyword evidence="10" id="KW-0464">Manganese</keyword>
<proteinExistence type="inferred from homology"/>
<dbReference type="Gene3D" id="3.90.600.10">
    <property type="entry name" value="Phosphoribosylglycinamide synthetase, C-terminal domain"/>
    <property type="match status" value="1"/>
</dbReference>
<name>A0A223D585_9BACL</name>
<dbReference type="InterPro" id="IPR037123">
    <property type="entry name" value="PRibGlycinamide_synth_C_sf"/>
</dbReference>
<gene>
    <name evidence="14" type="primary">purD</name>
    <name evidence="17" type="ORF">CIG75_18645</name>
</gene>
<dbReference type="Pfam" id="PF01071">
    <property type="entry name" value="GARS_A"/>
    <property type="match status" value="1"/>
</dbReference>
<dbReference type="Gene3D" id="3.30.1490.20">
    <property type="entry name" value="ATP-grasp fold, A domain"/>
    <property type="match status" value="1"/>
</dbReference>